<evidence type="ECO:0000313" key="1">
    <source>
        <dbReference type="EMBL" id="OGL42981.1"/>
    </source>
</evidence>
<accession>A0A1F7RND4</accession>
<evidence type="ECO:0000313" key="2">
    <source>
        <dbReference type="Proteomes" id="UP000179266"/>
    </source>
</evidence>
<gene>
    <name evidence="1" type="ORF">A2161_04660</name>
</gene>
<sequence length="89" mass="10555">MLKGKKAFLAIRPVIDKIEEYLNAAIMIEPKGIYYYFQTYIKYDYYYRKFFKTNPTYQQAFEKANQAGLSQNDVEQLYAILGVERISCL</sequence>
<protein>
    <submittedName>
        <fullName evidence="1">Uncharacterized protein</fullName>
    </submittedName>
</protein>
<name>A0A1F7RND4_9BACT</name>
<dbReference type="AlphaFoldDB" id="A0A1F7RND4"/>
<reference evidence="1 2" key="1">
    <citation type="journal article" date="2016" name="Nat. Commun.">
        <title>Thousands of microbial genomes shed light on interconnected biogeochemical processes in an aquifer system.</title>
        <authorList>
            <person name="Anantharaman K."/>
            <person name="Brown C.T."/>
            <person name="Hug L.A."/>
            <person name="Sharon I."/>
            <person name="Castelle C.J."/>
            <person name="Probst A.J."/>
            <person name="Thomas B.C."/>
            <person name="Singh A."/>
            <person name="Wilkins M.J."/>
            <person name="Karaoz U."/>
            <person name="Brodie E.L."/>
            <person name="Williams K.H."/>
            <person name="Hubbard S.S."/>
            <person name="Banfield J.F."/>
        </authorList>
    </citation>
    <scope>NUCLEOTIDE SEQUENCE [LARGE SCALE GENOMIC DNA]</scope>
</reference>
<dbReference type="Proteomes" id="UP000179266">
    <property type="component" value="Unassembled WGS sequence"/>
</dbReference>
<comment type="caution">
    <text evidence="1">The sequence shown here is derived from an EMBL/GenBank/DDBJ whole genome shotgun (WGS) entry which is preliminary data.</text>
</comment>
<dbReference type="EMBL" id="MGDD01000296">
    <property type="protein sequence ID" value="OGL42981.1"/>
    <property type="molecule type" value="Genomic_DNA"/>
</dbReference>
<organism evidence="1 2">
    <name type="scientific">Candidatus Schekmanbacteria bacterium RBG_13_48_7</name>
    <dbReference type="NCBI Taxonomy" id="1817878"/>
    <lineage>
        <taxon>Bacteria</taxon>
        <taxon>Candidatus Schekmaniibacteriota</taxon>
    </lineage>
</organism>
<proteinExistence type="predicted"/>